<dbReference type="Proteomes" id="UP001500902">
    <property type="component" value="Unassembled WGS sequence"/>
</dbReference>
<evidence type="ECO:0000313" key="2">
    <source>
        <dbReference type="Proteomes" id="UP001500902"/>
    </source>
</evidence>
<accession>A0ABP7E4E4</accession>
<evidence type="ECO:0008006" key="3">
    <source>
        <dbReference type="Google" id="ProtNLM"/>
    </source>
</evidence>
<evidence type="ECO:0000313" key="1">
    <source>
        <dbReference type="EMBL" id="GAA3713399.1"/>
    </source>
</evidence>
<organism evidence="1 2">
    <name type="scientific">Nonomuraea antimicrobica</name>
    <dbReference type="NCBI Taxonomy" id="561173"/>
    <lineage>
        <taxon>Bacteria</taxon>
        <taxon>Bacillati</taxon>
        <taxon>Actinomycetota</taxon>
        <taxon>Actinomycetes</taxon>
        <taxon>Streptosporangiales</taxon>
        <taxon>Streptosporangiaceae</taxon>
        <taxon>Nonomuraea</taxon>
    </lineage>
</organism>
<proteinExistence type="predicted"/>
<comment type="caution">
    <text evidence="1">The sequence shown here is derived from an EMBL/GenBank/DDBJ whole genome shotgun (WGS) entry which is preliminary data.</text>
</comment>
<sequence length="165" mass="18389">MIELQDGPLYKFSEWPNDQVPRLAAGVYTVWREDELLYAGMSGRAMKQEQLVATPGQARAAVGLWTRLKAHASGRRSGDQFSVYVCDRFVVPVLAPHQQAEIGHGRLSLDQLTRDYIHEHLGYRFLICRDGAEASEIERAVRAGSLKAGLPYLNPLKAKAAARID</sequence>
<dbReference type="RefSeq" id="WP_344894664.1">
    <property type="nucleotide sequence ID" value="NZ_BAAAZP010000220.1"/>
</dbReference>
<keyword evidence="2" id="KW-1185">Reference proteome</keyword>
<name>A0ABP7E4E4_9ACTN</name>
<gene>
    <name evidence="1" type="ORF">GCM10022224_093700</name>
</gene>
<dbReference type="EMBL" id="BAAAZP010000220">
    <property type="protein sequence ID" value="GAA3713399.1"/>
    <property type="molecule type" value="Genomic_DNA"/>
</dbReference>
<protein>
    <recommendedName>
        <fullName evidence="3">GIY-YIG nuclease family protein</fullName>
    </recommendedName>
</protein>
<reference evidence="2" key="1">
    <citation type="journal article" date="2019" name="Int. J. Syst. Evol. Microbiol.">
        <title>The Global Catalogue of Microorganisms (GCM) 10K type strain sequencing project: providing services to taxonomists for standard genome sequencing and annotation.</title>
        <authorList>
            <consortium name="The Broad Institute Genomics Platform"/>
            <consortium name="The Broad Institute Genome Sequencing Center for Infectious Disease"/>
            <person name="Wu L."/>
            <person name="Ma J."/>
        </authorList>
    </citation>
    <scope>NUCLEOTIDE SEQUENCE [LARGE SCALE GENOMIC DNA]</scope>
    <source>
        <strain evidence="2">JCM 16904</strain>
    </source>
</reference>